<evidence type="ECO:0000259" key="6">
    <source>
        <dbReference type="PROSITE" id="PS51186"/>
    </source>
</evidence>
<dbReference type="InterPro" id="IPR050680">
    <property type="entry name" value="YpeA/RimI_acetyltransf"/>
</dbReference>
<name>A0A1E5KXP0_9ENTE</name>
<keyword evidence="8" id="KW-1185">Reference proteome</keyword>
<evidence type="ECO:0000313" key="8">
    <source>
        <dbReference type="Proteomes" id="UP000095256"/>
    </source>
</evidence>
<dbReference type="GO" id="GO:0008999">
    <property type="term" value="F:protein-N-terminal-alanine acetyltransferase activity"/>
    <property type="evidence" value="ECO:0007669"/>
    <property type="project" value="UniProtKB-EC"/>
</dbReference>
<dbReference type="STRING" id="762845.BCR26_12485"/>
<dbReference type="RefSeq" id="WP_069698382.1">
    <property type="nucleotide sequence ID" value="NZ_JAGGMA010000026.1"/>
</dbReference>
<dbReference type="PANTHER" id="PTHR43420:SF44">
    <property type="entry name" value="ACETYLTRANSFERASE YPEA"/>
    <property type="match status" value="1"/>
</dbReference>
<evidence type="ECO:0000256" key="1">
    <source>
        <dbReference type="ARBA" id="ARBA00005395"/>
    </source>
</evidence>
<evidence type="ECO:0000256" key="5">
    <source>
        <dbReference type="RuleBase" id="RU363094"/>
    </source>
</evidence>
<comment type="caution">
    <text evidence="7">The sequence shown here is derived from an EMBL/GenBank/DDBJ whole genome shotgun (WGS) entry which is preliminary data.</text>
</comment>
<keyword evidence="2 5" id="KW-0963">Cytoplasm</keyword>
<gene>
    <name evidence="7" type="ORF">BCR26_12485</name>
</gene>
<sequence>MFCEKEEMNLLTLPEKIWQLSENSYFYGSPWSLEQFESDLFQENSYYLFLLEGNQMIGFIGYYSVLEEVDITHVVIEKDYQHRGYGRKLLEELVARLTNKGKTTLFLEVRPTNLAAIRAYEAFGFEKISTRKNYYQHPKEDALIMCYRIRK</sequence>
<keyword evidence="3 7" id="KW-0808">Transferase</keyword>
<evidence type="ECO:0000256" key="4">
    <source>
        <dbReference type="ARBA" id="ARBA00023315"/>
    </source>
</evidence>
<dbReference type="InterPro" id="IPR000182">
    <property type="entry name" value="GNAT_dom"/>
</dbReference>
<protein>
    <recommendedName>
        <fullName evidence="5">[Ribosomal protein bS18]-alanine N-acetyltransferase</fullName>
        <ecNumber evidence="5">2.3.1.266</ecNumber>
    </recommendedName>
</protein>
<dbReference type="PANTHER" id="PTHR43420">
    <property type="entry name" value="ACETYLTRANSFERASE"/>
    <property type="match status" value="1"/>
</dbReference>
<evidence type="ECO:0000256" key="3">
    <source>
        <dbReference type="ARBA" id="ARBA00022679"/>
    </source>
</evidence>
<dbReference type="EC" id="2.3.1.266" evidence="5"/>
<accession>A0A1E5KXP0</accession>
<evidence type="ECO:0000313" key="7">
    <source>
        <dbReference type="EMBL" id="OEH82642.1"/>
    </source>
</evidence>
<dbReference type="OrthoDB" id="9794566at2"/>
<dbReference type="Proteomes" id="UP000095256">
    <property type="component" value="Unassembled WGS sequence"/>
</dbReference>
<dbReference type="SUPFAM" id="SSF55729">
    <property type="entry name" value="Acyl-CoA N-acyltransferases (Nat)"/>
    <property type="match status" value="1"/>
</dbReference>
<reference evidence="7 8" key="1">
    <citation type="submission" date="2016-09" db="EMBL/GenBank/DDBJ databases">
        <authorList>
            <person name="Capua I."/>
            <person name="De Benedictis P."/>
            <person name="Joannis T."/>
            <person name="Lombin L.H."/>
            <person name="Cattoli G."/>
        </authorList>
    </citation>
    <scope>NUCLEOTIDE SEQUENCE [LARGE SCALE GENOMIC DNA]</scope>
    <source>
        <strain evidence="7 8">LMG 25899</strain>
    </source>
</reference>
<evidence type="ECO:0000256" key="2">
    <source>
        <dbReference type="ARBA" id="ARBA00022490"/>
    </source>
</evidence>
<keyword evidence="4" id="KW-0012">Acyltransferase</keyword>
<dbReference type="NCBIfam" id="TIGR01575">
    <property type="entry name" value="rimI"/>
    <property type="match status" value="1"/>
</dbReference>
<dbReference type="CDD" id="cd04301">
    <property type="entry name" value="NAT_SF"/>
    <property type="match status" value="1"/>
</dbReference>
<comment type="function">
    <text evidence="5">Acetylates the N-terminal alanine of ribosomal protein bS18.</text>
</comment>
<proteinExistence type="inferred from homology"/>
<dbReference type="EMBL" id="MIEK01000018">
    <property type="protein sequence ID" value="OEH82642.1"/>
    <property type="molecule type" value="Genomic_DNA"/>
</dbReference>
<comment type="subcellular location">
    <subcellularLocation>
        <location evidence="5">Cytoplasm</location>
    </subcellularLocation>
</comment>
<organism evidence="7 8">
    <name type="scientific">Enterococcus rivorum</name>
    <dbReference type="NCBI Taxonomy" id="762845"/>
    <lineage>
        <taxon>Bacteria</taxon>
        <taxon>Bacillati</taxon>
        <taxon>Bacillota</taxon>
        <taxon>Bacilli</taxon>
        <taxon>Lactobacillales</taxon>
        <taxon>Enterococcaceae</taxon>
        <taxon>Enterococcus</taxon>
    </lineage>
</organism>
<dbReference type="InterPro" id="IPR006464">
    <property type="entry name" value="AcTrfase_RimI/Ard1"/>
</dbReference>
<dbReference type="Pfam" id="PF00583">
    <property type="entry name" value="Acetyltransf_1"/>
    <property type="match status" value="1"/>
</dbReference>
<comment type="catalytic activity">
    <reaction evidence="5">
        <text>N-terminal L-alanyl-[ribosomal protein bS18] + acetyl-CoA = N-terminal N(alpha)-acetyl-L-alanyl-[ribosomal protein bS18] + CoA + H(+)</text>
        <dbReference type="Rhea" id="RHEA:43756"/>
        <dbReference type="Rhea" id="RHEA-COMP:10676"/>
        <dbReference type="Rhea" id="RHEA-COMP:10677"/>
        <dbReference type="ChEBI" id="CHEBI:15378"/>
        <dbReference type="ChEBI" id="CHEBI:57287"/>
        <dbReference type="ChEBI" id="CHEBI:57288"/>
        <dbReference type="ChEBI" id="CHEBI:64718"/>
        <dbReference type="ChEBI" id="CHEBI:83683"/>
        <dbReference type="EC" id="2.3.1.266"/>
    </reaction>
</comment>
<comment type="similarity">
    <text evidence="1 5">Belongs to the acetyltransferase family. RimI subfamily.</text>
</comment>
<feature type="domain" description="N-acetyltransferase" evidence="6">
    <location>
        <begin position="8"/>
        <end position="150"/>
    </location>
</feature>
<dbReference type="InterPro" id="IPR016181">
    <property type="entry name" value="Acyl_CoA_acyltransferase"/>
</dbReference>
<dbReference type="PROSITE" id="PS51186">
    <property type="entry name" value="GNAT"/>
    <property type="match status" value="1"/>
</dbReference>
<dbReference type="AlphaFoldDB" id="A0A1E5KXP0"/>
<dbReference type="GO" id="GO:0005737">
    <property type="term" value="C:cytoplasm"/>
    <property type="evidence" value="ECO:0007669"/>
    <property type="project" value="UniProtKB-SubCell"/>
</dbReference>
<dbReference type="Gene3D" id="3.40.630.30">
    <property type="match status" value="1"/>
</dbReference>